<feature type="compositionally biased region" description="Basic and acidic residues" evidence="1">
    <location>
        <begin position="80"/>
        <end position="89"/>
    </location>
</feature>
<protein>
    <submittedName>
        <fullName evidence="2">Uncharacterized protein</fullName>
    </submittedName>
</protein>
<organism evidence="2 3">
    <name type="scientific">Mytilus galloprovincialis</name>
    <name type="common">Mediterranean mussel</name>
    <dbReference type="NCBI Taxonomy" id="29158"/>
    <lineage>
        <taxon>Eukaryota</taxon>
        <taxon>Metazoa</taxon>
        <taxon>Spiralia</taxon>
        <taxon>Lophotrochozoa</taxon>
        <taxon>Mollusca</taxon>
        <taxon>Bivalvia</taxon>
        <taxon>Autobranchia</taxon>
        <taxon>Pteriomorphia</taxon>
        <taxon>Mytilida</taxon>
        <taxon>Mytiloidea</taxon>
        <taxon>Mytilidae</taxon>
        <taxon>Mytilinae</taxon>
        <taxon>Mytilus</taxon>
    </lineage>
</organism>
<comment type="caution">
    <text evidence="2">The sequence shown here is derived from an EMBL/GenBank/DDBJ whole genome shotgun (WGS) entry which is preliminary data.</text>
</comment>
<sequence length="155" mass="17234">MYPFIYEENKQLCEKTAKGIKKSSCVSTTPPPPPPPPPSPSPPSPPPPPPPPPPLNVVLHHPFTMMLAEPTGSGVSGEYNSRKEPDPPHLGETFQSEQTYFPDEREAMPSCDDCGVVLESVPELARHMNRWGLENNDLKRKREKEDEAIPLKKSM</sequence>
<name>A0A8B6HG74_MYTGA</name>
<evidence type="ECO:0000256" key="1">
    <source>
        <dbReference type="SAM" id="MobiDB-lite"/>
    </source>
</evidence>
<dbReference type="Proteomes" id="UP000596742">
    <property type="component" value="Unassembled WGS sequence"/>
</dbReference>
<dbReference type="AlphaFoldDB" id="A0A8B6HG74"/>
<evidence type="ECO:0000313" key="2">
    <source>
        <dbReference type="EMBL" id="VDI79005.1"/>
    </source>
</evidence>
<reference evidence="2" key="1">
    <citation type="submission" date="2018-11" db="EMBL/GenBank/DDBJ databases">
        <authorList>
            <person name="Alioto T."/>
            <person name="Alioto T."/>
        </authorList>
    </citation>
    <scope>NUCLEOTIDE SEQUENCE</scope>
</reference>
<feature type="compositionally biased region" description="Pro residues" evidence="1">
    <location>
        <begin position="29"/>
        <end position="55"/>
    </location>
</feature>
<gene>
    <name evidence="2" type="ORF">MGAL_10B000310</name>
</gene>
<accession>A0A8B6HG74</accession>
<dbReference type="EMBL" id="UYJE01010031">
    <property type="protein sequence ID" value="VDI79005.1"/>
    <property type="molecule type" value="Genomic_DNA"/>
</dbReference>
<feature type="region of interest" description="Disordered" evidence="1">
    <location>
        <begin position="17"/>
        <end position="93"/>
    </location>
</feature>
<evidence type="ECO:0000313" key="3">
    <source>
        <dbReference type="Proteomes" id="UP000596742"/>
    </source>
</evidence>
<keyword evidence="3" id="KW-1185">Reference proteome</keyword>
<proteinExistence type="predicted"/>